<sequence>MAMASVAPEQGVKIELAGVKLYFDGTVDRSLHDHLFPPAPPSPSIASSGAFSKDVPIDSTTGVWCRIFLPESALSSVSDGEVSRLPIVLYFHGGAFVLYSAASVFYHDECCKLAARIGAIVISVNYRLAPEHKLPAAFDDGFLALKWLQAQGNDLGVADPWLSSHADFSKCILMGHSSGATLLHHAVLTAAAAGSSYLQIIRGLILGIPFFGGIERTSSEIKYPYSHEIVTASDACWAISLPDGADRSHPYCSFLSSQNPDLLQTIQWPPSLVVVGALDPLYDRQIQYVQHIRKAGHEVTLKKYAYYGHGIRFPEVTRPEDVDEAYMIMQEFLTKCFRKFRVVPVT</sequence>
<dbReference type="Proteomes" id="UP001162992">
    <property type="component" value="Chromosome 4"/>
</dbReference>
<name>A0ACC2DXC1_DIPCM</name>
<evidence type="ECO:0000313" key="1">
    <source>
        <dbReference type="EMBL" id="KAJ7558959.1"/>
    </source>
</evidence>
<protein>
    <submittedName>
        <fullName evidence="1">Uncharacterized protein</fullName>
    </submittedName>
</protein>
<organism evidence="1 2">
    <name type="scientific">Diphasiastrum complanatum</name>
    <name type="common">Issler's clubmoss</name>
    <name type="synonym">Lycopodium complanatum</name>
    <dbReference type="NCBI Taxonomy" id="34168"/>
    <lineage>
        <taxon>Eukaryota</taxon>
        <taxon>Viridiplantae</taxon>
        <taxon>Streptophyta</taxon>
        <taxon>Embryophyta</taxon>
        <taxon>Tracheophyta</taxon>
        <taxon>Lycopodiopsida</taxon>
        <taxon>Lycopodiales</taxon>
        <taxon>Lycopodiaceae</taxon>
        <taxon>Lycopodioideae</taxon>
        <taxon>Diphasiastrum</taxon>
    </lineage>
</organism>
<reference evidence="2" key="1">
    <citation type="journal article" date="2024" name="Proc. Natl. Acad. Sci. U.S.A.">
        <title>Extraordinary preservation of gene collinearity over three hundred million years revealed in homosporous lycophytes.</title>
        <authorList>
            <person name="Li C."/>
            <person name="Wickell D."/>
            <person name="Kuo L.Y."/>
            <person name="Chen X."/>
            <person name="Nie B."/>
            <person name="Liao X."/>
            <person name="Peng D."/>
            <person name="Ji J."/>
            <person name="Jenkins J."/>
            <person name="Williams M."/>
            <person name="Shu S."/>
            <person name="Plott C."/>
            <person name="Barry K."/>
            <person name="Rajasekar S."/>
            <person name="Grimwood J."/>
            <person name="Han X."/>
            <person name="Sun S."/>
            <person name="Hou Z."/>
            <person name="He W."/>
            <person name="Dai G."/>
            <person name="Sun C."/>
            <person name="Schmutz J."/>
            <person name="Leebens-Mack J.H."/>
            <person name="Li F.W."/>
            <person name="Wang L."/>
        </authorList>
    </citation>
    <scope>NUCLEOTIDE SEQUENCE [LARGE SCALE GENOMIC DNA]</scope>
    <source>
        <strain evidence="2">cv. PW_Plant_1</strain>
    </source>
</reference>
<gene>
    <name evidence="1" type="ORF">O6H91_04G063200</name>
</gene>
<evidence type="ECO:0000313" key="2">
    <source>
        <dbReference type="Proteomes" id="UP001162992"/>
    </source>
</evidence>
<keyword evidence="2" id="KW-1185">Reference proteome</keyword>
<dbReference type="EMBL" id="CM055095">
    <property type="protein sequence ID" value="KAJ7558959.1"/>
    <property type="molecule type" value="Genomic_DNA"/>
</dbReference>
<accession>A0ACC2DXC1</accession>
<proteinExistence type="predicted"/>
<comment type="caution">
    <text evidence="1">The sequence shown here is derived from an EMBL/GenBank/DDBJ whole genome shotgun (WGS) entry which is preliminary data.</text>
</comment>